<sequence>MSAPAAGSQRPTRAAGGLGTCRGHSLLLGNLATETTTASVANTACSLGTPEAPTTACRKAPSTSSPSAQSWAPTKGEQLWERKAMFITVRYGANCQVMVNLQCSVLILTTHLKRKCQCRPEGSCWPHRDTLGFLHHVSLPPDCIDLLDETGTLMNLSKVENPASEYSSKYLREREHYILIRVIRDKNSEATSYESLLEDLEKHYPDLTDRLQQLSAKTQRRDQWRKGTSQRKAQPHISTQLRNKTTSKKKRGSEFKTPK</sequence>
<dbReference type="GeneID" id="108496887"/>
<feature type="region of interest" description="Disordered" evidence="1">
    <location>
        <begin position="51"/>
        <end position="74"/>
    </location>
</feature>
<dbReference type="OrthoDB" id="2109241at2759"/>
<keyword evidence="2" id="KW-1185">Reference proteome</keyword>
<feature type="region of interest" description="Disordered" evidence="1">
    <location>
        <begin position="215"/>
        <end position="259"/>
    </location>
</feature>
<protein>
    <submittedName>
        <fullName evidence="3">Uncharacterized protein C22orf15 homolog isoform X1</fullName>
    </submittedName>
</protein>
<gene>
    <name evidence="3" type="primary">CUNH22orf15</name>
</gene>
<dbReference type="PANTHER" id="PTHR33887:SF1">
    <property type="entry name" value="GENE 867-RELATED"/>
    <property type="match status" value="1"/>
</dbReference>
<accession>A0A6J0H773</accession>
<organism evidence="2 3">
    <name type="scientific">Lepidothrix coronata</name>
    <name type="common">blue-crowned manakin</name>
    <dbReference type="NCBI Taxonomy" id="321398"/>
    <lineage>
        <taxon>Eukaryota</taxon>
        <taxon>Metazoa</taxon>
        <taxon>Chordata</taxon>
        <taxon>Craniata</taxon>
        <taxon>Vertebrata</taxon>
        <taxon>Euteleostomi</taxon>
        <taxon>Archelosauria</taxon>
        <taxon>Archosauria</taxon>
        <taxon>Dinosauria</taxon>
        <taxon>Saurischia</taxon>
        <taxon>Theropoda</taxon>
        <taxon>Coelurosauria</taxon>
        <taxon>Aves</taxon>
        <taxon>Neognathae</taxon>
        <taxon>Neoaves</taxon>
        <taxon>Telluraves</taxon>
        <taxon>Australaves</taxon>
        <taxon>Passeriformes</taxon>
        <taxon>Pipridae</taxon>
        <taxon>Lepidothrix</taxon>
    </lineage>
</organism>
<reference evidence="3" key="1">
    <citation type="submission" date="2025-08" db="UniProtKB">
        <authorList>
            <consortium name="RefSeq"/>
        </authorList>
    </citation>
    <scope>IDENTIFICATION</scope>
</reference>
<name>A0A6J0H773_9PASS</name>
<dbReference type="Pfam" id="PF15874">
    <property type="entry name" value="Il2rg"/>
    <property type="match status" value="2"/>
</dbReference>
<evidence type="ECO:0000313" key="3">
    <source>
        <dbReference type="RefSeq" id="XP_017669524.1"/>
    </source>
</evidence>
<dbReference type="InterPro" id="IPR039471">
    <property type="entry name" value="CXorf65-like"/>
</dbReference>
<evidence type="ECO:0000313" key="2">
    <source>
        <dbReference type="Proteomes" id="UP000504624"/>
    </source>
</evidence>
<feature type="compositionally biased region" description="Polar residues" evidence="1">
    <location>
        <begin position="61"/>
        <end position="72"/>
    </location>
</feature>
<proteinExistence type="predicted"/>
<dbReference type="AlphaFoldDB" id="A0A6J0H773"/>
<dbReference type="PANTHER" id="PTHR33887">
    <property type="entry name" value="PB1 DOMAIN-CONTAINING PROTEIN"/>
    <property type="match status" value="1"/>
</dbReference>
<evidence type="ECO:0000256" key="1">
    <source>
        <dbReference type="SAM" id="MobiDB-lite"/>
    </source>
</evidence>
<dbReference type="RefSeq" id="XP_017669524.1">
    <property type="nucleotide sequence ID" value="XM_017814035.1"/>
</dbReference>
<dbReference type="CTD" id="102349963"/>
<feature type="compositionally biased region" description="Polar residues" evidence="1">
    <location>
        <begin position="226"/>
        <end position="244"/>
    </location>
</feature>
<dbReference type="Proteomes" id="UP000504624">
    <property type="component" value="Unplaced"/>
</dbReference>